<reference evidence="3 4" key="1">
    <citation type="submission" date="2020-02" db="EMBL/GenBank/DDBJ databases">
        <authorList>
            <person name="Ferguson B K."/>
        </authorList>
    </citation>
    <scope>NUCLEOTIDE SEQUENCE [LARGE SCALE GENOMIC DNA]</scope>
</reference>
<evidence type="ECO:0000256" key="2">
    <source>
        <dbReference type="SAM" id="Phobius"/>
    </source>
</evidence>
<evidence type="ECO:0000313" key="3">
    <source>
        <dbReference type="EMBL" id="CAA9997180.1"/>
    </source>
</evidence>
<gene>
    <name evidence="3" type="ORF">NTEN_LOCUS3513</name>
</gene>
<keyword evidence="4" id="KW-1185">Reference proteome</keyword>
<feature type="non-terminal residue" evidence="3">
    <location>
        <position position="1"/>
    </location>
</feature>
<accession>A0A6H5G3D8</accession>
<dbReference type="OrthoDB" id="6585706at2759"/>
<evidence type="ECO:0000313" key="4">
    <source>
        <dbReference type="Proteomes" id="UP000479000"/>
    </source>
</evidence>
<keyword evidence="2" id="KW-1133">Transmembrane helix</keyword>
<dbReference type="AlphaFoldDB" id="A0A6H5G3D8"/>
<proteinExistence type="predicted"/>
<feature type="transmembrane region" description="Helical" evidence="2">
    <location>
        <begin position="15"/>
        <end position="35"/>
    </location>
</feature>
<feature type="transmembrane region" description="Helical" evidence="2">
    <location>
        <begin position="78"/>
        <end position="97"/>
    </location>
</feature>
<organism evidence="3 4">
    <name type="scientific">Nesidiocoris tenuis</name>
    <dbReference type="NCBI Taxonomy" id="355587"/>
    <lineage>
        <taxon>Eukaryota</taxon>
        <taxon>Metazoa</taxon>
        <taxon>Ecdysozoa</taxon>
        <taxon>Arthropoda</taxon>
        <taxon>Hexapoda</taxon>
        <taxon>Insecta</taxon>
        <taxon>Pterygota</taxon>
        <taxon>Neoptera</taxon>
        <taxon>Paraneoptera</taxon>
        <taxon>Hemiptera</taxon>
        <taxon>Heteroptera</taxon>
        <taxon>Panheteroptera</taxon>
        <taxon>Cimicomorpha</taxon>
        <taxon>Miridae</taxon>
        <taxon>Dicyphina</taxon>
        <taxon>Nesidiocoris</taxon>
    </lineage>
</organism>
<keyword evidence="2" id="KW-0812">Transmembrane</keyword>
<evidence type="ECO:0000256" key="1">
    <source>
        <dbReference type="SAM" id="MobiDB-lite"/>
    </source>
</evidence>
<feature type="region of interest" description="Disordered" evidence="1">
    <location>
        <begin position="185"/>
        <end position="208"/>
    </location>
</feature>
<dbReference type="EMBL" id="CADCXU010005508">
    <property type="protein sequence ID" value="CAA9997180.1"/>
    <property type="molecule type" value="Genomic_DNA"/>
</dbReference>
<dbReference type="Proteomes" id="UP000479000">
    <property type="component" value="Unassembled WGS sequence"/>
</dbReference>
<name>A0A6H5G3D8_9HEMI</name>
<feature type="compositionally biased region" description="Basic and acidic residues" evidence="1">
    <location>
        <begin position="185"/>
        <end position="194"/>
    </location>
</feature>
<protein>
    <submittedName>
        <fullName evidence="3">Uncharacterized protein</fullName>
    </submittedName>
</protein>
<keyword evidence="2" id="KW-0472">Membrane</keyword>
<sequence length="222" mass="25377">FTTTARYDSLIDGNFLSAVFAIVFVLIVGVSFYAFQNLYFAILKKFPAKHTELHRYVFIRPKMIGSWSALVRPLSAEIWALLAGFLVLGVIAFKAVAPYDESAQHHETWTGCVFVIISALAQQESTKISGHNPDAEVGRHRSVRNVLTGRHRDGENRRRTVRFFGRRDDPERKALASAHDLRRNLLDRPDRRYGTPETSLIRPPQKQSVQRTAKKRVKKVIY</sequence>